<comment type="caution">
    <text evidence="3">The sequence shown here is derived from an EMBL/GenBank/DDBJ whole genome shotgun (WGS) entry which is preliminary data.</text>
</comment>
<evidence type="ECO:0000256" key="1">
    <source>
        <dbReference type="SAM" id="MobiDB-lite"/>
    </source>
</evidence>
<feature type="transmembrane region" description="Helical" evidence="2">
    <location>
        <begin position="12"/>
        <end position="31"/>
    </location>
</feature>
<dbReference type="RefSeq" id="XP_062639508.1">
    <property type="nucleotide sequence ID" value="XM_062779757.1"/>
</dbReference>
<reference evidence="3" key="1">
    <citation type="journal article" date="2023" name="Mol. Phylogenet. Evol.">
        <title>Genome-scale phylogeny and comparative genomics of the fungal order Sordariales.</title>
        <authorList>
            <person name="Hensen N."/>
            <person name="Bonometti L."/>
            <person name="Westerberg I."/>
            <person name="Brannstrom I.O."/>
            <person name="Guillou S."/>
            <person name="Cros-Aarteil S."/>
            <person name="Calhoun S."/>
            <person name="Haridas S."/>
            <person name="Kuo A."/>
            <person name="Mondo S."/>
            <person name="Pangilinan J."/>
            <person name="Riley R."/>
            <person name="LaButti K."/>
            <person name="Andreopoulos B."/>
            <person name="Lipzen A."/>
            <person name="Chen C."/>
            <person name="Yan M."/>
            <person name="Daum C."/>
            <person name="Ng V."/>
            <person name="Clum A."/>
            <person name="Steindorff A."/>
            <person name="Ohm R.A."/>
            <person name="Martin F."/>
            <person name="Silar P."/>
            <person name="Natvig D.O."/>
            <person name="Lalanne C."/>
            <person name="Gautier V."/>
            <person name="Ament-Velasquez S.L."/>
            <person name="Kruys A."/>
            <person name="Hutchinson M.I."/>
            <person name="Powell A.J."/>
            <person name="Barry K."/>
            <person name="Miller A.N."/>
            <person name="Grigoriev I.V."/>
            <person name="Debuchy R."/>
            <person name="Gladieux P."/>
            <person name="Hiltunen Thoren M."/>
            <person name="Johannesson H."/>
        </authorList>
    </citation>
    <scope>NUCLEOTIDE SEQUENCE</scope>
    <source>
        <strain evidence="3">CBS 141.50</strain>
    </source>
</reference>
<feature type="compositionally biased region" description="Low complexity" evidence="1">
    <location>
        <begin position="113"/>
        <end position="137"/>
    </location>
</feature>
<feature type="region of interest" description="Disordered" evidence="1">
    <location>
        <begin position="113"/>
        <end position="140"/>
    </location>
</feature>
<dbReference type="Proteomes" id="UP001302676">
    <property type="component" value="Unassembled WGS sequence"/>
</dbReference>
<dbReference type="GeneID" id="87816370"/>
<evidence type="ECO:0000313" key="3">
    <source>
        <dbReference type="EMBL" id="KAK4146137.1"/>
    </source>
</evidence>
<dbReference type="EMBL" id="MU853563">
    <property type="protein sequence ID" value="KAK4146137.1"/>
    <property type="molecule type" value="Genomic_DNA"/>
</dbReference>
<evidence type="ECO:0000256" key="2">
    <source>
        <dbReference type="SAM" id="Phobius"/>
    </source>
</evidence>
<accession>A0AAN6ZPJ3</accession>
<evidence type="ECO:0000313" key="4">
    <source>
        <dbReference type="Proteomes" id="UP001302676"/>
    </source>
</evidence>
<gene>
    <name evidence="3" type="ORF">C8A04DRAFT_25947</name>
</gene>
<keyword evidence="4" id="KW-1185">Reference proteome</keyword>
<protein>
    <submittedName>
        <fullName evidence="3">Uncharacterized protein</fullName>
    </submittedName>
</protein>
<proteinExistence type="predicted"/>
<keyword evidence="2" id="KW-1133">Transmembrane helix</keyword>
<sequence length="192" mass="20403">MAFHDEGLFTRWIWVILMMASTTSAIALSTFEQISASTISLGCILAYNSDIPGCTVNDFGRGGACSATCVRGIERVERSLEGVCDEATVSELSILGQALAGNLVAVLCPGNSSPTADPSTSPTEEPTSTKSTVTTSPLFPGVPPPLTFTTLEESFVYDDRQDTTSNLYSVIVVFDELINIHLDRSIGSPRGD</sequence>
<dbReference type="AlphaFoldDB" id="A0AAN6ZPJ3"/>
<organism evidence="3 4">
    <name type="scientific">Dichotomopilus funicola</name>
    <dbReference type="NCBI Taxonomy" id="1934379"/>
    <lineage>
        <taxon>Eukaryota</taxon>
        <taxon>Fungi</taxon>
        <taxon>Dikarya</taxon>
        <taxon>Ascomycota</taxon>
        <taxon>Pezizomycotina</taxon>
        <taxon>Sordariomycetes</taxon>
        <taxon>Sordariomycetidae</taxon>
        <taxon>Sordariales</taxon>
        <taxon>Chaetomiaceae</taxon>
        <taxon>Dichotomopilus</taxon>
    </lineage>
</organism>
<reference evidence="3" key="2">
    <citation type="submission" date="2023-05" db="EMBL/GenBank/DDBJ databases">
        <authorList>
            <consortium name="Lawrence Berkeley National Laboratory"/>
            <person name="Steindorff A."/>
            <person name="Hensen N."/>
            <person name="Bonometti L."/>
            <person name="Westerberg I."/>
            <person name="Brannstrom I.O."/>
            <person name="Guillou S."/>
            <person name="Cros-Aarteil S."/>
            <person name="Calhoun S."/>
            <person name="Haridas S."/>
            <person name="Kuo A."/>
            <person name="Mondo S."/>
            <person name="Pangilinan J."/>
            <person name="Riley R."/>
            <person name="Labutti K."/>
            <person name="Andreopoulos B."/>
            <person name="Lipzen A."/>
            <person name="Chen C."/>
            <person name="Yanf M."/>
            <person name="Daum C."/>
            <person name="Ng V."/>
            <person name="Clum A."/>
            <person name="Ohm R."/>
            <person name="Martin F."/>
            <person name="Silar P."/>
            <person name="Natvig D."/>
            <person name="Lalanne C."/>
            <person name="Gautier V."/>
            <person name="Ament-Velasquez S.L."/>
            <person name="Kruys A."/>
            <person name="Hutchinson M.I."/>
            <person name="Powell A.J."/>
            <person name="Barry K."/>
            <person name="Miller A.N."/>
            <person name="Grigoriev I.V."/>
            <person name="Debuchy R."/>
            <person name="Gladieux P."/>
            <person name="Thoren M.H."/>
            <person name="Johannesson H."/>
        </authorList>
    </citation>
    <scope>NUCLEOTIDE SEQUENCE</scope>
    <source>
        <strain evidence="3">CBS 141.50</strain>
    </source>
</reference>
<keyword evidence="2" id="KW-0812">Transmembrane</keyword>
<name>A0AAN6ZPJ3_9PEZI</name>
<keyword evidence="2" id="KW-0472">Membrane</keyword>